<evidence type="ECO:0000313" key="3">
    <source>
        <dbReference type="Proteomes" id="UP000078397"/>
    </source>
</evidence>
<evidence type="ECO:0000313" key="2">
    <source>
        <dbReference type="EMBL" id="OAQ63711.1"/>
    </source>
</evidence>
<dbReference type="AlphaFoldDB" id="A0A179FEP8"/>
<keyword evidence="1" id="KW-0812">Transmembrane</keyword>
<dbReference type="GeneID" id="28852132"/>
<dbReference type="RefSeq" id="XP_018141291.1">
    <property type="nucleotide sequence ID" value="XM_018288138.1"/>
</dbReference>
<sequence length="458" mass="51355">MRRLSNIGACCRFILYVAFSGISAFLALLILARLAARSPSIPTFVRDVNHPWVEENSRILEKLGAKETLCSKDSPLRSQLPGFPEDLFKTLIVSNDRATESRLAWVNTYERLTEILGCLEALRSCETLHVGLYRREIDSYNYLWEPEMPPTNVTHVFAAAVSQMPSLRRIEWMRLRPSANSLTDFGDAFDSANVQLNTVKELQVSPDANFLVSVAPNLETLHVTKGRPYLVSAASKSLQVMLNSTKARTGLKSLSIYATWDVELVHSVIDNMPNIKTLSLDGLIRTVPKITAHGSEDYRDTNTLENILHAIGHLEKVSALYLPNVDDLGCGFQKEIVWGKAYRGVNGRKYGRTRTRQTMRDIERVAEIVVGLLLHLKTLKIGATAISLKDRSEDGKLIFPWTGRMAEYLLDSHPRYKATNIDGDDEDEDPNGPVFSTWEQDESMLSEAWGKNQDGGSK</sequence>
<dbReference type="EMBL" id="LSBJ02000006">
    <property type="protein sequence ID" value="OAQ63711.1"/>
    <property type="molecule type" value="Genomic_DNA"/>
</dbReference>
<accession>A0A179FEP8</accession>
<keyword evidence="1" id="KW-1133">Transmembrane helix</keyword>
<dbReference type="Proteomes" id="UP000078397">
    <property type="component" value="Unassembled WGS sequence"/>
</dbReference>
<proteinExistence type="predicted"/>
<dbReference type="KEGG" id="pchm:VFPPC_09633"/>
<keyword evidence="1" id="KW-0472">Membrane</keyword>
<reference evidence="2 3" key="1">
    <citation type="journal article" date="2016" name="PLoS Pathog.">
        <title>Biosynthesis of antibiotic leucinostatins in bio-control fungus Purpureocillium lilacinum and their inhibition on phytophthora revealed by genome mining.</title>
        <authorList>
            <person name="Wang G."/>
            <person name="Liu Z."/>
            <person name="Lin R."/>
            <person name="Li E."/>
            <person name="Mao Z."/>
            <person name="Ling J."/>
            <person name="Yang Y."/>
            <person name="Yin W.B."/>
            <person name="Xie B."/>
        </authorList>
    </citation>
    <scope>NUCLEOTIDE SEQUENCE [LARGE SCALE GENOMIC DNA]</scope>
    <source>
        <strain evidence="2">170</strain>
    </source>
</reference>
<evidence type="ECO:0000256" key="1">
    <source>
        <dbReference type="SAM" id="Phobius"/>
    </source>
</evidence>
<organism evidence="2 3">
    <name type="scientific">Pochonia chlamydosporia 170</name>
    <dbReference type="NCBI Taxonomy" id="1380566"/>
    <lineage>
        <taxon>Eukaryota</taxon>
        <taxon>Fungi</taxon>
        <taxon>Dikarya</taxon>
        <taxon>Ascomycota</taxon>
        <taxon>Pezizomycotina</taxon>
        <taxon>Sordariomycetes</taxon>
        <taxon>Hypocreomycetidae</taxon>
        <taxon>Hypocreales</taxon>
        <taxon>Clavicipitaceae</taxon>
        <taxon>Pochonia</taxon>
    </lineage>
</organism>
<gene>
    <name evidence="2" type="ORF">VFPPC_09633</name>
</gene>
<feature type="transmembrane region" description="Helical" evidence="1">
    <location>
        <begin position="12"/>
        <end position="36"/>
    </location>
</feature>
<keyword evidence="3" id="KW-1185">Reference proteome</keyword>
<name>A0A179FEP8_METCM</name>
<comment type="caution">
    <text evidence="2">The sequence shown here is derived from an EMBL/GenBank/DDBJ whole genome shotgun (WGS) entry which is preliminary data.</text>
</comment>
<protein>
    <submittedName>
        <fullName evidence="2">Uncharacterized protein</fullName>
    </submittedName>
</protein>
<dbReference type="OrthoDB" id="3636801at2759"/>